<feature type="transmembrane region" description="Helical" evidence="1">
    <location>
        <begin position="12"/>
        <end position="31"/>
    </location>
</feature>
<dbReference type="EMBL" id="GGFL01009737">
    <property type="protein sequence ID" value="MBW73915.1"/>
    <property type="molecule type" value="Transcribed_RNA"/>
</dbReference>
<keyword evidence="1" id="KW-0472">Membrane</keyword>
<name>A0A2M4D8M3_ANODA</name>
<organism evidence="2">
    <name type="scientific">Anopheles darlingi</name>
    <name type="common">Mosquito</name>
    <dbReference type="NCBI Taxonomy" id="43151"/>
    <lineage>
        <taxon>Eukaryota</taxon>
        <taxon>Metazoa</taxon>
        <taxon>Ecdysozoa</taxon>
        <taxon>Arthropoda</taxon>
        <taxon>Hexapoda</taxon>
        <taxon>Insecta</taxon>
        <taxon>Pterygota</taxon>
        <taxon>Neoptera</taxon>
        <taxon>Endopterygota</taxon>
        <taxon>Diptera</taxon>
        <taxon>Nematocera</taxon>
        <taxon>Culicoidea</taxon>
        <taxon>Culicidae</taxon>
        <taxon>Anophelinae</taxon>
        <taxon>Anopheles</taxon>
    </lineage>
</organism>
<reference evidence="2" key="1">
    <citation type="submission" date="2018-01" db="EMBL/GenBank/DDBJ databases">
        <title>An insight into the sialome of Amazonian anophelines.</title>
        <authorList>
            <person name="Ribeiro J.M."/>
            <person name="Scarpassa V."/>
            <person name="Calvo E."/>
        </authorList>
    </citation>
    <scope>NUCLEOTIDE SEQUENCE</scope>
</reference>
<keyword evidence="1" id="KW-1133">Transmembrane helix</keyword>
<protein>
    <submittedName>
        <fullName evidence="2">Putative secreted protein</fullName>
    </submittedName>
</protein>
<evidence type="ECO:0000256" key="1">
    <source>
        <dbReference type="SAM" id="Phobius"/>
    </source>
</evidence>
<sequence>MIVHRVFAGWVQYWSGFGQISVILMSFWFGLGFETAHSPRNNHILFHTHTHTFTVTSTHTHSFKLKRYGTESSMLLLLNL</sequence>
<dbReference type="AlphaFoldDB" id="A0A2M4D8M3"/>
<keyword evidence="1" id="KW-0812">Transmembrane</keyword>
<proteinExistence type="predicted"/>
<accession>A0A2M4D8M3</accession>
<evidence type="ECO:0000313" key="2">
    <source>
        <dbReference type="EMBL" id="MBW73915.1"/>
    </source>
</evidence>